<proteinExistence type="predicted"/>
<dbReference type="RefSeq" id="WP_021168785.1">
    <property type="nucleotide sequence ID" value="NZ_CTRP01000005.1"/>
</dbReference>
<sequence>MVSLTKRQAAILLGVVLLVALLVGWLLYRNNADQEAKLQQATVLTDQQAKDINYLQNALDESKQNAELLAKAVESAQAGKLQPEVRFVVQESTAQAASEIVTKHINQQDQSLPPIALEKTDRTVVVPNEQKTSQANWDVGVFKVNNYKNWYVGTGIGVHEGNYYIPVGAQRNFSKDAAIDVQVHVDTNLKEINGGQVMYRRAVNKLFVLF</sequence>
<name>A0A0U1KWA3_9FIRM</name>
<feature type="transmembrane region" description="Helical" evidence="1">
    <location>
        <begin position="9"/>
        <end position="28"/>
    </location>
</feature>
<keyword evidence="1" id="KW-0812">Transmembrane</keyword>
<dbReference type="AlphaFoldDB" id="A0A0U1KWA3"/>
<keyword evidence="3" id="KW-1185">Reference proteome</keyword>
<dbReference type="EMBL" id="CTRP01000005">
    <property type="protein sequence ID" value="CQR71697.1"/>
    <property type="molecule type" value="Genomic_DNA"/>
</dbReference>
<gene>
    <name evidence="2" type="ORF">SpAn4DRAFT_3563</name>
</gene>
<accession>A0A0U1KWA3</accession>
<organism evidence="2 3">
    <name type="scientific">Sporomusa ovata</name>
    <dbReference type="NCBI Taxonomy" id="2378"/>
    <lineage>
        <taxon>Bacteria</taxon>
        <taxon>Bacillati</taxon>
        <taxon>Bacillota</taxon>
        <taxon>Negativicutes</taxon>
        <taxon>Selenomonadales</taxon>
        <taxon>Sporomusaceae</taxon>
        <taxon>Sporomusa</taxon>
    </lineage>
</organism>
<evidence type="ECO:0000313" key="3">
    <source>
        <dbReference type="Proteomes" id="UP000049855"/>
    </source>
</evidence>
<keyword evidence="1" id="KW-0472">Membrane</keyword>
<evidence type="ECO:0000313" key="2">
    <source>
        <dbReference type="EMBL" id="CQR71697.1"/>
    </source>
</evidence>
<dbReference type="Proteomes" id="UP000049855">
    <property type="component" value="Unassembled WGS sequence"/>
</dbReference>
<keyword evidence="1" id="KW-1133">Transmembrane helix</keyword>
<reference evidence="3" key="1">
    <citation type="submission" date="2015-03" db="EMBL/GenBank/DDBJ databases">
        <authorList>
            <person name="Nijsse Bart"/>
        </authorList>
    </citation>
    <scope>NUCLEOTIDE SEQUENCE [LARGE SCALE GENOMIC DNA]</scope>
</reference>
<protein>
    <submittedName>
        <fullName evidence="2">Uncharacterized protein</fullName>
    </submittedName>
</protein>
<evidence type="ECO:0000256" key="1">
    <source>
        <dbReference type="SAM" id="Phobius"/>
    </source>
</evidence>